<dbReference type="Gene3D" id="1.10.10.60">
    <property type="entry name" value="Homeodomain-like"/>
    <property type="match status" value="1"/>
</dbReference>
<evidence type="ECO:0000313" key="7">
    <source>
        <dbReference type="Proteomes" id="UP001589747"/>
    </source>
</evidence>
<comment type="caution">
    <text evidence="6">The sequence shown here is derived from an EMBL/GenBank/DDBJ whole genome shotgun (WGS) entry which is preliminary data.</text>
</comment>
<dbReference type="InterPro" id="IPR004111">
    <property type="entry name" value="Repressor_TetR_C"/>
</dbReference>
<dbReference type="SUPFAM" id="SSF48498">
    <property type="entry name" value="Tetracyclin repressor-like, C-terminal domain"/>
    <property type="match status" value="1"/>
</dbReference>
<dbReference type="Pfam" id="PF02909">
    <property type="entry name" value="TetR_C_1"/>
    <property type="match status" value="1"/>
</dbReference>
<accession>A0ABV5L0I2</accession>
<dbReference type="Gene3D" id="1.10.357.10">
    <property type="entry name" value="Tetracycline Repressor, domain 2"/>
    <property type="match status" value="1"/>
</dbReference>
<protein>
    <submittedName>
        <fullName evidence="6">TetR/AcrR family transcriptional regulator</fullName>
    </submittedName>
</protein>
<proteinExistence type="predicted"/>
<dbReference type="PROSITE" id="PS50977">
    <property type="entry name" value="HTH_TETR_2"/>
    <property type="match status" value="1"/>
</dbReference>
<keyword evidence="1" id="KW-0805">Transcription regulation</keyword>
<keyword evidence="2 4" id="KW-0238">DNA-binding</keyword>
<reference evidence="6 7" key="1">
    <citation type="submission" date="2024-09" db="EMBL/GenBank/DDBJ databases">
        <authorList>
            <person name="Sun Q."/>
            <person name="Mori K."/>
        </authorList>
    </citation>
    <scope>NUCLEOTIDE SEQUENCE [LARGE SCALE GENOMIC DNA]</scope>
    <source>
        <strain evidence="6 7">TISTR 2452</strain>
    </source>
</reference>
<dbReference type="InterPro" id="IPR036271">
    <property type="entry name" value="Tet_transcr_reg_TetR-rel_C_sf"/>
</dbReference>
<name>A0ABV5L0I2_9BACL</name>
<gene>
    <name evidence="6" type="ORF">ACFFSY_28870</name>
</gene>
<sequence>MDEETIQNELPRGVALSWGIVKEPQRGPKREMNVKQIVDAAIAIADAEGLAAVSMNKVASSLGFTAMSLYRYIPSKEDLLLLMQDAVSEIGLDELIPEGMPWREGLRAYVKAMIHLFQSRPWFVEIPITGAPITPNNLKVVDCALRIMRELRLTDPEKMSVILLLSSYARACGILQRDFNSAVKAGMSSAAFSGAPYQSALSKLVTAERFPDLHPLMISGAYTGTDEDADEMFNDFDFGLERILDGVEHYMAGKA</sequence>
<feature type="domain" description="HTH tetR-type" evidence="5">
    <location>
        <begin position="31"/>
        <end position="91"/>
    </location>
</feature>
<dbReference type="InterPro" id="IPR009057">
    <property type="entry name" value="Homeodomain-like_sf"/>
</dbReference>
<dbReference type="PANTHER" id="PTHR30055:SF151">
    <property type="entry name" value="TRANSCRIPTIONAL REGULATORY PROTEIN"/>
    <property type="match status" value="1"/>
</dbReference>
<dbReference type="RefSeq" id="WP_377500734.1">
    <property type="nucleotide sequence ID" value="NZ_JBHMDO010000047.1"/>
</dbReference>
<dbReference type="EMBL" id="JBHMDO010000047">
    <property type="protein sequence ID" value="MFB9329973.1"/>
    <property type="molecule type" value="Genomic_DNA"/>
</dbReference>
<dbReference type="SUPFAM" id="SSF46689">
    <property type="entry name" value="Homeodomain-like"/>
    <property type="match status" value="1"/>
</dbReference>
<dbReference type="InterPro" id="IPR050109">
    <property type="entry name" value="HTH-type_TetR-like_transc_reg"/>
</dbReference>
<dbReference type="Pfam" id="PF00440">
    <property type="entry name" value="TetR_N"/>
    <property type="match status" value="1"/>
</dbReference>
<evidence type="ECO:0000313" key="6">
    <source>
        <dbReference type="EMBL" id="MFB9329973.1"/>
    </source>
</evidence>
<dbReference type="Proteomes" id="UP001589747">
    <property type="component" value="Unassembled WGS sequence"/>
</dbReference>
<evidence type="ECO:0000256" key="4">
    <source>
        <dbReference type="PROSITE-ProRule" id="PRU00335"/>
    </source>
</evidence>
<evidence type="ECO:0000256" key="2">
    <source>
        <dbReference type="ARBA" id="ARBA00023125"/>
    </source>
</evidence>
<evidence type="ECO:0000259" key="5">
    <source>
        <dbReference type="PROSITE" id="PS50977"/>
    </source>
</evidence>
<organism evidence="6 7">
    <name type="scientific">Paenibacillus aurantiacus</name>
    <dbReference type="NCBI Taxonomy" id="1936118"/>
    <lineage>
        <taxon>Bacteria</taxon>
        <taxon>Bacillati</taxon>
        <taxon>Bacillota</taxon>
        <taxon>Bacilli</taxon>
        <taxon>Bacillales</taxon>
        <taxon>Paenibacillaceae</taxon>
        <taxon>Paenibacillus</taxon>
    </lineage>
</organism>
<feature type="DNA-binding region" description="H-T-H motif" evidence="4">
    <location>
        <begin position="54"/>
        <end position="73"/>
    </location>
</feature>
<dbReference type="PANTHER" id="PTHR30055">
    <property type="entry name" value="HTH-TYPE TRANSCRIPTIONAL REGULATOR RUTR"/>
    <property type="match status" value="1"/>
</dbReference>
<keyword evidence="7" id="KW-1185">Reference proteome</keyword>
<dbReference type="InterPro" id="IPR001647">
    <property type="entry name" value="HTH_TetR"/>
</dbReference>
<evidence type="ECO:0000256" key="1">
    <source>
        <dbReference type="ARBA" id="ARBA00023015"/>
    </source>
</evidence>
<keyword evidence="3" id="KW-0804">Transcription</keyword>
<evidence type="ECO:0000256" key="3">
    <source>
        <dbReference type="ARBA" id="ARBA00023163"/>
    </source>
</evidence>
<dbReference type="PRINTS" id="PR00455">
    <property type="entry name" value="HTHTETR"/>
</dbReference>